<comment type="caution">
    <text evidence="2">The sequence shown here is derived from an EMBL/GenBank/DDBJ whole genome shotgun (WGS) entry which is preliminary data.</text>
</comment>
<evidence type="ECO:0000313" key="2">
    <source>
        <dbReference type="EMBL" id="TYT62771.1"/>
    </source>
</evidence>
<keyword evidence="3" id="KW-1185">Reference proteome</keyword>
<feature type="transmembrane region" description="Helical" evidence="1">
    <location>
        <begin position="169"/>
        <end position="190"/>
    </location>
</feature>
<keyword evidence="1" id="KW-0812">Transmembrane</keyword>
<name>A0A5D5AUM2_9EURY</name>
<evidence type="ECO:0000256" key="1">
    <source>
        <dbReference type="SAM" id="Phobius"/>
    </source>
</evidence>
<sequence length="334" mass="32060">MYGPVQIAGYAALVVTPVALVLSALAGLPEVQVGTVGVQAGIVLVGGVAAVLERRRAFGGSSVDASGLEETGFDETDAIDALAVVVGAVVTFLASVSLGLGPVVASALVGVLAGVFVPRVAVPAYCGSFVGMASPSAFPSLEYVAAAGVISGIAYVATTESFDGVGGKLGTIALCGCLATVVLTGLEYGTPTAPQWGIAAVVVAVAVVAAVATLLASVRLELGAVVASGLVGVVAGVAFPAAGIGVSALAPETASTLAAVAFCASFVGMSSVDRLSTAGVAGAGGLSGLVFLAVTPAVTGAGGKLGTIAFVSCLAVLGALELSRVADPRRNGST</sequence>
<feature type="transmembrane region" description="Helical" evidence="1">
    <location>
        <begin position="137"/>
        <end position="157"/>
    </location>
</feature>
<feature type="transmembrane region" description="Helical" evidence="1">
    <location>
        <begin position="33"/>
        <end position="52"/>
    </location>
</feature>
<feature type="transmembrane region" description="Helical" evidence="1">
    <location>
        <begin position="279"/>
        <end position="299"/>
    </location>
</feature>
<feature type="transmembrane region" description="Helical" evidence="1">
    <location>
        <begin position="84"/>
        <end position="117"/>
    </location>
</feature>
<evidence type="ECO:0000313" key="3">
    <source>
        <dbReference type="Proteomes" id="UP000324104"/>
    </source>
</evidence>
<dbReference type="RefSeq" id="WP_149080787.1">
    <property type="nucleotide sequence ID" value="NZ_VTAW01000006.1"/>
</dbReference>
<reference evidence="2 3" key="1">
    <citation type="submission" date="2019-08" db="EMBL/GenBank/DDBJ databases">
        <title>Archaea genome.</title>
        <authorList>
            <person name="Kajale S."/>
            <person name="Shouche Y."/>
            <person name="Deshpande N."/>
            <person name="Sharma A."/>
        </authorList>
    </citation>
    <scope>NUCLEOTIDE SEQUENCE [LARGE SCALE GENOMIC DNA]</scope>
    <source>
        <strain evidence="2 3">ESP3B_9</strain>
    </source>
</reference>
<dbReference type="AlphaFoldDB" id="A0A5D5AUM2"/>
<keyword evidence="1" id="KW-1133">Transmembrane helix</keyword>
<feature type="transmembrane region" description="Helical" evidence="1">
    <location>
        <begin position="7"/>
        <end position="27"/>
    </location>
</feature>
<organism evidence="2 3">
    <name type="scientific">Natrialba swarupiae</name>
    <dbReference type="NCBI Taxonomy" id="2448032"/>
    <lineage>
        <taxon>Archaea</taxon>
        <taxon>Methanobacteriati</taxon>
        <taxon>Methanobacteriota</taxon>
        <taxon>Stenosarchaea group</taxon>
        <taxon>Halobacteria</taxon>
        <taxon>Halobacteriales</taxon>
        <taxon>Natrialbaceae</taxon>
        <taxon>Natrialba</taxon>
    </lineage>
</organism>
<keyword evidence="1" id="KW-0472">Membrane</keyword>
<feature type="transmembrane region" description="Helical" evidence="1">
    <location>
        <begin position="305"/>
        <end position="323"/>
    </location>
</feature>
<feature type="transmembrane region" description="Helical" evidence="1">
    <location>
        <begin position="196"/>
        <end position="215"/>
    </location>
</feature>
<feature type="transmembrane region" description="Helical" evidence="1">
    <location>
        <begin position="254"/>
        <end position="272"/>
    </location>
</feature>
<proteinExistence type="predicted"/>
<dbReference type="Proteomes" id="UP000324104">
    <property type="component" value="Unassembled WGS sequence"/>
</dbReference>
<dbReference type="EMBL" id="VTAW01000006">
    <property type="protein sequence ID" value="TYT62771.1"/>
    <property type="molecule type" value="Genomic_DNA"/>
</dbReference>
<feature type="transmembrane region" description="Helical" evidence="1">
    <location>
        <begin position="222"/>
        <end position="242"/>
    </location>
</feature>
<accession>A0A5D5AUM2</accession>
<protein>
    <submittedName>
        <fullName evidence="2">Uncharacterized protein</fullName>
    </submittedName>
</protein>
<gene>
    <name evidence="2" type="ORF">FYC77_06995</name>
</gene>